<dbReference type="AlphaFoldDB" id="A0A9R1CD20"/>
<accession>A0A9R1CD20</accession>
<gene>
    <name evidence="2" type="ORF">PRLR5076_31450</name>
</gene>
<sequence>MKKFLMTLGLVLSLSLFPFGSAFANNGNIQQVYTVVLFEDGTYQRFDGCLTDAQVIEVYRNWYAAHPEYGPF</sequence>
<evidence type="ECO:0000256" key="1">
    <source>
        <dbReference type="SAM" id="SignalP"/>
    </source>
</evidence>
<comment type="caution">
    <text evidence="2">The sequence shown here is derived from an EMBL/GenBank/DDBJ whole genome shotgun (WGS) entry which is preliminary data.</text>
</comment>
<reference evidence="2" key="1">
    <citation type="journal article" date="2022" name="Int. J. Syst. Evol. Microbiol.">
        <title>Prevotella lacticifex sp. nov., isolated from the rumen of cows.</title>
        <authorList>
            <person name="Shinkai T."/>
            <person name="Ikeyama N."/>
            <person name="Kumagai M."/>
            <person name="Ohmori H."/>
            <person name="Sakamoto M."/>
            <person name="Ohkuma M."/>
            <person name="Mitsumori M."/>
        </authorList>
    </citation>
    <scope>NUCLEOTIDE SEQUENCE</scope>
    <source>
        <strain evidence="2">R5076</strain>
    </source>
</reference>
<dbReference type="EMBL" id="BPUB01000003">
    <property type="protein sequence ID" value="GJG60294.1"/>
    <property type="molecule type" value="Genomic_DNA"/>
</dbReference>
<keyword evidence="1" id="KW-0732">Signal</keyword>
<evidence type="ECO:0000313" key="2">
    <source>
        <dbReference type="EMBL" id="GJG60294.1"/>
    </source>
</evidence>
<dbReference type="RefSeq" id="WP_223926463.1">
    <property type="nucleotide sequence ID" value="NZ_BPTU01000001.1"/>
</dbReference>
<dbReference type="Proteomes" id="UP000825483">
    <property type="component" value="Unassembled WGS sequence"/>
</dbReference>
<organism evidence="2 3">
    <name type="scientific">Prevotella lacticifex</name>
    <dbReference type="NCBI Taxonomy" id="2854755"/>
    <lineage>
        <taxon>Bacteria</taxon>
        <taxon>Pseudomonadati</taxon>
        <taxon>Bacteroidota</taxon>
        <taxon>Bacteroidia</taxon>
        <taxon>Bacteroidales</taxon>
        <taxon>Prevotellaceae</taxon>
        <taxon>Prevotella</taxon>
    </lineage>
</organism>
<protein>
    <submittedName>
        <fullName evidence="2">Uncharacterized protein</fullName>
    </submittedName>
</protein>
<proteinExistence type="predicted"/>
<feature type="chain" id="PRO_5040115419" evidence="1">
    <location>
        <begin position="25"/>
        <end position="72"/>
    </location>
</feature>
<dbReference type="GeneID" id="72467741"/>
<name>A0A9R1CD20_9BACT</name>
<keyword evidence="3" id="KW-1185">Reference proteome</keyword>
<evidence type="ECO:0000313" key="3">
    <source>
        <dbReference type="Proteomes" id="UP000825483"/>
    </source>
</evidence>
<feature type="signal peptide" evidence="1">
    <location>
        <begin position="1"/>
        <end position="24"/>
    </location>
</feature>